<dbReference type="InterPro" id="IPR050109">
    <property type="entry name" value="HTH-type_TetR-like_transc_reg"/>
</dbReference>
<evidence type="ECO:0000259" key="5">
    <source>
        <dbReference type="PROSITE" id="PS50977"/>
    </source>
</evidence>
<evidence type="ECO:0000313" key="6">
    <source>
        <dbReference type="EMBL" id="MDN4597063.1"/>
    </source>
</evidence>
<keyword evidence="1" id="KW-0805">Transcription regulation</keyword>
<evidence type="ECO:0000313" key="7">
    <source>
        <dbReference type="Proteomes" id="UP001174210"/>
    </source>
</evidence>
<evidence type="ECO:0000256" key="3">
    <source>
        <dbReference type="ARBA" id="ARBA00023163"/>
    </source>
</evidence>
<gene>
    <name evidence="6" type="ORF">P5G59_07915</name>
</gene>
<feature type="DNA-binding region" description="H-T-H motif" evidence="4">
    <location>
        <begin position="31"/>
        <end position="50"/>
    </location>
</feature>
<dbReference type="RefSeq" id="WP_301217677.1">
    <property type="nucleotide sequence ID" value="NZ_JAROCB010000002.1"/>
</dbReference>
<name>A0ABT8IW65_9MICO</name>
<dbReference type="EMBL" id="JAROCB010000002">
    <property type="protein sequence ID" value="MDN4597063.1"/>
    <property type="molecule type" value="Genomic_DNA"/>
</dbReference>
<keyword evidence="3" id="KW-0804">Transcription</keyword>
<dbReference type="SUPFAM" id="SSF48498">
    <property type="entry name" value="Tetracyclin repressor-like, C-terminal domain"/>
    <property type="match status" value="1"/>
</dbReference>
<dbReference type="Proteomes" id="UP001174210">
    <property type="component" value="Unassembled WGS sequence"/>
</dbReference>
<dbReference type="Pfam" id="PF00440">
    <property type="entry name" value="TetR_N"/>
    <property type="match status" value="1"/>
</dbReference>
<dbReference type="Gene3D" id="1.10.357.10">
    <property type="entry name" value="Tetracycline Repressor, domain 2"/>
    <property type="match status" value="1"/>
</dbReference>
<sequence>MVRQERAERTRAAILDAAAAEFDEHGYEGARLERIVERTGATKGAVYFHFRSKLDIARALVAEKYANWPVIIQHVTDSGLRGAAAAEELTQRVGVVLAQDVRVRAAMKLTQTAFPPSATDNPYDRWVQVIGGLLTQEVEDRRLTGVDPGALATVAVHGVFGAYMIADELGRLEGLSSDIARIWRALRPALQLG</sequence>
<proteinExistence type="predicted"/>
<keyword evidence="7" id="KW-1185">Reference proteome</keyword>
<dbReference type="PRINTS" id="PR00455">
    <property type="entry name" value="HTHTETR"/>
</dbReference>
<evidence type="ECO:0000256" key="1">
    <source>
        <dbReference type="ARBA" id="ARBA00023015"/>
    </source>
</evidence>
<dbReference type="InterPro" id="IPR001647">
    <property type="entry name" value="HTH_TetR"/>
</dbReference>
<evidence type="ECO:0000256" key="2">
    <source>
        <dbReference type="ARBA" id="ARBA00023125"/>
    </source>
</evidence>
<protein>
    <submittedName>
        <fullName evidence="6">TetR/AcrR family transcriptional regulator</fullName>
    </submittedName>
</protein>
<dbReference type="PANTHER" id="PTHR30055">
    <property type="entry name" value="HTH-TYPE TRANSCRIPTIONAL REGULATOR RUTR"/>
    <property type="match status" value="1"/>
</dbReference>
<dbReference type="SUPFAM" id="SSF46689">
    <property type="entry name" value="Homeodomain-like"/>
    <property type="match status" value="1"/>
</dbReference>
<keyword evidence="2 4" id="KW-0238">DNA-binding</keyword>
<organism evidence="6 7">
    <name type="scientific">Leifsonia virtsii</name>
    <dbReference type="NCBI Taxonomy" id="3035915"/>
    <lineage>
        <taxon>Bacteria</taxon>
        <taxon>Bacillati</taxon>
        <taxon>Actinomycetota</taxon>
        <taxon>Actinomycetes</taxon>
        <taxon>Micrococcales</taxon>
        <taxon>Microbacteriaceae</taxon>
        <taxon>Leifsonia</taxon>
    </lineage>
</organism>
<evidence type="ECO:0000256" key="4">
    <source>
        <dbReference type="PROSITE-ProRule" id="PRU00335"/>
    </source>
</evidence>
<dbReference type="PROSITE" id="PS50977">
    <property type="entry name" value="HTH_TETR_2"/>
    <property type="match status" value="1"/>
</dbReference>
<dbReference type="PANTHER" id="PTHR30055:SF234">
    <property type="entry name" value="HTH-TYPE TRANSCRIPTIONAL REGULATOR BETI"/>
    <property type="match status" value="1"/>
</dbReference>
<accession>A0ABT8IW65</accession>
<reference evidence="6" key="1">
    <citation type="submission" date="2023-03" db="EMBL/GenBank/DDBJ databases">
        <title>MT1 and MT2 Draft Genomes of Novel Species.</title>
        <authorList>
            <person name="Venkateswaran K."/>
        </authorList>
    </citation>
    <scope>NUCLEOTIDE SEQUENCE</scope>
    <source>
        <strain evidence="6">F6_8S_P_1A</strain>
    </source>
</reference>
<dbReference type="InterPro" id="IPR036271">
    <property type="entry name" value="Tet_transcr_reg_TetR-rel_C_sf"/>
</dbReference>
<dbReference type="InterPro" id="IPR009057">
    <property type="entry name" value="Homeodomain-like_sf"/>
</dbReference>
<comment type="caution">
    <text evidence="6">The sequence shown here is derived from an EMBL/GenBank/DDBJ whole genome shotgun (WGS) entry which is preliminary data.</text>
</comment>
<feature type="domain" description="HTH tetR-type" evidence="5">
    <location>
        <begin position="8"/>
        <end position="68"/>
    </location>
</feature>